<feature type="compositionally biased region" description="Acidic residues" evidence="1">
    <location>
        <begin position="658"/>
        <end position="672"/>
    </location>
</feature>
<dbReference type="InterPro" id="IPR016137">
    <property type="entry name" value="RGS"/>
</dbReference>
<dbReference type="AlphaFoldDB" id="F2UF36"/>
<feature type="compositionally biased region" description="Basic and acidic residues" evidence="1">
    <location>
        <begin position="571"/>
        <end position="584"/>
    </location>
</feature>
<dbReference type="PANTHER" id="PTHR22775:SF3">
    <property type="entry name" value="SORTING NEXIN-13"/>
    <property type="match status" value="1"/>
</dbReference>
<accession>F2UF36</accession>
<dbReference type="PROSITE" id="PS51207">
    <property type="entry name" value="PXA"/>
    <property type="match status" value="1"/>
</dbReference>
<dbReference type="Pfam" id="PF00787">
    <property type="entry name" value="PX"/>
    <property type="match status" value="1"/>
</dbReference>
<evidence type="ECO:0000313" key="6">
    <source>
        <dbReference type="Proteomes" id="UP000007799"/>
    </source>
</evidence>
<dbReference type="SMART" id="SM00313">
    <property type="entry name" value="PXA"/>
    <property type="match status" value="1"/>
</dbReference>
<feature type="compositionally biased region" description="Low complexity" evidence="1">
    <location>
        <begin position="678"/>
        <end position="709"/>
    </location>
</feature>
<proteinExistence type="predicted"/>
<evidence type="ECO:0008006" key="7">
    <source>
        <dbReference type="Google" id="ProtNLM"/>
    </source>
</evidence>
<evidence type="ECO:0000313" key="5">
    <source>
        <dbReference type="EMBL" id="EGD75236.1"/>
    </source>
</evidence>
<dbReference type="Pfam" id="PF00615">
    <property type="entry name" value="RGS"/>
    <property type="match status" value="1"/>
</dbReference>
<organism evidence="6">
    <name type="scientific">Salpingoeca rosetta (strain ATCC 50818 / BSB-021)</name>
    <dbReference type="NCBI Taxonomy" id="946362"/>
    <lineage>
        <taxon>Eukaryota</taxon>
        <taxon>Choanoflagellata</taxon>
        <taxon>Craspedida</taxon>
        <taxon>Salpingoecidae</taxon>
        <taxon>Salpingoeca</taxon>
    </lineage>
</organism>
<evidence type="ECO:0000256" key="1">
    <source>
        <dbReference type="SAM" id="MobiDB-lite"/>
    </source>
</evidence>
<keyword evidence="2" id="KW-0472">Membrane</keyword>
<evidence type="ECO:0000259" key="3">
    <source>
        <dbReference type="PROSITE" id="PS50195"/>
    </source>
</evidence>
<dbReference type="Pfam" id="PF02194">
    <property type="entry name" value="PXA"/>
    <property type="match status" value="1"/>
</dbReference>
<dbReference type="InterPro" id="IPR044926">
    <property type="entry name" value="RGS_subdomain_2"/>
</dbReference>
<sequence>MAMLTLGEALGIDRTLLLHLVEKCVSFVLLLLLFFSFVALQIGVLVAIKLGILVTVTAIGVAAGFVYQSAQRFRHVFDMLLPQREVHAGKVHETMQQERERVAIDTRISGSPVIDAELHQVIDLLMRDYVATWYNSISSDPTAIQQTKRLLCQFIADVGIRCKCIDWHDLMTKTLVDVFVKHVKLYRRAAELLETDVRQQQRSLLNMDAATRTKMLEDKFFQIEKDFAKICSDQVRETDYLRDVSEALLYAFLKPEDFDNKLLRFAVREIIATCTLQPVMNMMSDPDYINQFPACLIDDSMLTYNSILDVIKTSMHLDDLSTILANINQSIAAKAEAESQASRSRKYKTVMESLLFARTECQNRIAVITGKPIEKPPVESDTPTVALSSKFVREDPIAVKYLEEFAVNTGQDHVLACWLDIFAFDQNTELKRQQAKAQPEAQQRNFQYKIINTIQREAKEIFFQYISDTSPRRIDLGARQLEMMAEVHENIARHPTHDIFASVRRELERQLDAIHDDFLKSDPYYRCIMSLKLDHGAEYLDSLPKHDPTRPPARVVSPPPPARAKPSTHHLFHDSDVDSDDSHSHTPSPLGSERGSGTHAPVTTTSPQHHPGDDRDGGGGLRPRSTSIRPRQRHVSAGSGGRSRASTVGSGGDTDMAFNDDDEYDDDDDVDPDTMSIASSDVAAGSSTSTSTSMSGSVSGNGNGSESVSRQGSGGAAPTGDEYDGWWAAELVERESLRVKKKMVVFYRLKVTFISAKSGATREWYCLRRYSDFHNFHTELKKRFGHLIEVPLTLPRKTYLKSQSEEFLNARTNDLKTWLKMVMSHSVLEKPGVKKFVAKFLNEDKYVRSNQSLTSKVFRRGHKPSEDDDDDAEAKETAAAMKNFEVNASVPFRMLLALLDVVFELHSNPSHKTLSPDTRLIAKRARRC</sequence>
<name>F2UF36_SALR5</name>
<dbReference type="OMA" id="EHRMEIL"/>
<dbReference type="InParanoid" id="F2UF36"/>
<feature type="domain" description="PXA" evidence="4">
    <location>
        <begin position="111"/>
        <end position="301"/>
    </location>
</feature>
<dbReference type="SMART" id="SM00312">
    <property type="entry name" value="PX"/>
    <property type="match status" value="1"/>
</dbReference>
<keyword evidence="6" id="KW-1185">Reference proteome</keyword>
<protein>
    <recommendedName>
        <fullName evidence="7">PX domain-containing protein</fullName>
    </recommendedName>
</protein>
<dbReference type="SUPFAM" id="SSF64268">
    <property type="entry name" value="PX domain"/>
    <property type="match status" value="1"/>
</dbReference>
<dbReference type="SUPFAM" id="SSF48097">
    <property type="entry name" value="Regulator of G-protein signaling, RGS"/>
    <property type="match status" value="1"/>
</dbReference>
<dbReference type="InterPro" id="IPR036871">
    <property type="entry name" value="PX_dom_sf"/>
</dbReference>
<dbReference type="eggNOG" id="KOG2101">
    <property type="taxonomic scope" value="Eukaryota"/>
</dbReference>
<dbReference type="PANTHER" id="PTHR22775">
    <property type="entry name" value="SORTING NEXIN"/>
    <property type="match status" value="1"/>
</dbReference>
<dbReference type="KEGG" id="sre:PTSG_06890"/>
<evidence type="ECO:0000256" key="2">
    <source>
        <dbReference type="SAM" id="Phobius"/>
    </source>
</evidence>
<dbReference type="Proteomes" id="UP000007799">
    <property type="component" value="Unassembled WGS sequence"/>
</dbReference>
<feature type="region of interest" description="Disordered" evidence="1">
    <location>
        <begin position="542"/>
        <end position="719"/>
    </location>
</feature>
<feature type="transmembrane region" description="Helical" evidence="2">
    <location>
        <begin position="47"/>
        <end position="67"/>
    </location>
</feature>
<dbReference type="OrthoDB" id="5772781at2759"/>
<dbReference type="EMBL" id="GL832971">
    <property type="protein sequence ID" value="EGD75236.1"/>
    <property type="molecule type" value="Genomic_DNA"/>
</dbReference>
<dbReference type="InterPro" id="IPR001683">
    <property type="entry name" value="PX_dom"/>
</dbReference>
<keyword evidence="2" id="KW-0812">Transmembrane</keyword>
<dbReference type="InterPro" id="IPR003114">
    <property type="entry name" value="Phox_assoc"/>
</dbReference>
<dbReference type="GO" id="GO:0035091">
    <property type="term" value="F:phosphatidylinositol binding"/>
    <property type="evidence" value="ECO:0007669"/>
    <property type="project" value="InterPro"/>
</dbReference>
<dbReference type="CDD" id="cd06093">
    <property type="entry name" value="PX_domain"/>
    <property type="match status" value="1"/>
</dbReference>
<dbReference type="RefSeq" id="XP_004992289.1">
    <property type="nucleotide sequence ID" value="XM_004992232.1"/>
</dbReference>
<dbReference type="Gene3D" id="3.30.1520.10">
    <property type="entry name" value="Phox-like domain"/>
    <property type="match status" value="1"/>
</dbReference>
<dbReference type="GeneID" id="16072848"/>
<keyword evidence="2" id="KW-1133">Transmembrane helix</keyword>
<dbReference type="PROSITE" id="PS50195">
    <property type="entry name" value="PX"/>
    <property type="match status" value="1"/>
</dbReference>
<feature type="domain" description="PX" evidence="3">
    <location>
        <begin position="725"/>
        <end position="844"/>
    </location>
</feature>
<evidence type="ECO:0000259" key="4">
    <source>
        <dbReference type="PROSITE" id="PS51207"/>
    </source>
</evidence>
<reference evidence="5" key="1">
    <citation type="submission" date="2009-08" db="EMBL/GenBank/DDBJ databases">
        <title>Annotation of Salpingoeca rosetta.</title>
        <authorList>
            <consortium name="The Broad Institute Genome Sequencing Platform"/>
            <person name="Russ C."/>
            <person name="Cuomo C."/>
            <person name="Burger G."/>
            <person name="Gray M.W."/>
            <person name="Holland P.W.H."/>
            <person name="King N."/>
            <person name="Lang F.B.F."/>
            <person name="Roger A.J."/>
            <person name="Ruiz-Trillo I."/>
            <person name="Young S.K."/>
            <person name="Zeng Q."/>
            <person name="Gargeya S."/>
            <person name="Alvarado L."/>
            <person name="Berlin A."/>
            <person name="Chapman S.B."/>
            <person name="Chen Z."/>
            <person name="Freedman E."/>
            <person name="Gellesch M."/>
            <person name="Goldberg J."/>
            <person name="Griggs A."/>
            <person name="Gujja S."/>
            <person name="Heilman E."/>
            <person name="Heiman D."/>
            <person name="Howarth C."/>
            <person name="Mehta T."/>
            <person name="Neiman D."/>
            <person name="Pearson M."/>
            <person name="Roberts A."/>
            <person name="Saif S."/>
            <person name="Shea T."/>
            <person name="Shenoy N."/>
            <person name="Sisk P."/>
            <person name="Stolte C."/>
            <person name="Sykes S."/>
            <person name="White J."/>
            <person name="Yandava C."/>
            <person name="Haas B."/>
            <person name="Nusbaum C."/>
            <person name="Birren B."/>
        </authorList>
    </citation>
    <scope>NUCLEOTIDE SEQUENCE [LARGE SCALE GENOMIC DNA]</scope>
    <source>
        <strain evidence="5">ATCC 50818</strain>
    </source>
</reference>
<feature type="transmembrane region" description="Helical" evidence="2">
    <location>
        <begin position="20"/>
        <end position="40"/>
    </location>
</feature>
<dbReference type="FunCoup" id="F2UF36">
    <property type="interactions" value="826"/>
</dbReference>
<gene>
    <name evidence="5" type="ORF">PTSG_06890</name>
</gene>
<dbReference type="InterPro" id="IPR036305">
    <property type="entry name" value="RGS_sf"/>
</dbReference>
<dbReference type="Gene3D" id="1.10.167.10">
    <property type="entry name" value="Regulator of G-protein Signalling 4, domain 2"/>
    <property type="match status" value="1"/>
</dbReference>